<evidence type="ECO:0000256" key="6">
    <source>
        <dbReference type="ARBA" id="ARBA00022840"/>
    </source>
</evidence>
<dbReference type="InterPro" id="IPR003959">
    <property type="entry name" value="ATPase_AAA_core"/>
</dbReference>
<keyword evidence="7" id="KW-0460">Magnesium</keyword>
<dbReference type="PANTHER" id="PTHR10763:SF23">
    <property type="entry name" value="ORIGIN RECOGNITION COMPLEX SUBUNIT 1"/>
    <property type="match status" value="1"/>
</dbReference>
<dbReference type="Gene3D" id="3.40.50.300">
    <property type="entry name" value="P-loop containing nucleotide triphosphate hydrolases"/>
    <property type="match status" value="1"/>
</dbReference>
<feature type="region of interest" description="Disordered" evidence="11">
    <location>
        <begin position="279"/>
        <end position="301"/>
    </location>
</feature>
<organism evidence="13">
    <name type="scientific">Phaffia rhodozyma</name>
    <name type="common">Yeast</name>
    <name type="synonym">Xanthophyllomyces dendrorhous</name>
    <dbReference type="NCBI Taxonomy" id="264483"/>
    <lineage>
        <taxon>Eukaryota</taxon>
        <taxon>Fungi</taxon>
        <taxon>Dikarya</taxon>
        <taxon>Basidiomycota</taxon>
        <taxon>Agaricomycotina</taxon>
        <taxon>Tremellomycetes</taxon>
        <taxon>Cystofilobasidiales</taxon>
        <taxon>Mrakiaceae</taxon>
        <taxon>Phaffia</taxon>
    </lineage>
</organism>
<feature type="region of interest" description="Disordered" evidence="11">
    <location>
        <begin position="316"/>
        <end position="423"/>
    </location>
</feature>
<keyword evidence="8 10" id="KW-0238">DNA-binding</keyword>
<dbReference type="GO" id="GO:0006270">
    <property type="term" value="P:DNA replication initiation"/>
    <property type="evidence" value="ECO:0007669"/>
    <property type="project" value="TreeGrafter"/>
</dbReference>
<dbReference type="InterPro" id="IPR054425">
    <property type="entry name" value="Cdc6_ORC1-like_ATPase_lid"/>
</dbReference>
<dbReference type="InterPro" id="IPR050311">
    <property type="entry name" value="ORC1/CDC6"/>
</dbReference>
<feature type="region of interest" description="Disordered" evidence="11">
    <location>
        <begin position="1"/>
        <end position="39"/>
    </location>
</feature>
<dbReference type="EMBL" id="LN483332">
    <property type="protein sequence ID" value="CED85291.1"/>
    <property type="molecule type" value="Genomic_DNA"/>
</dbReference>
<evidence type="ECO:0000256" key="9">
    <source>
        <dbReference type="ARBA" id="ARBA00023242"/>
    </source>
</evidence>
<dbReference type="InterPro" id="IPR003593">
    <property type="entry name" value="AAA+_ATPase"/>
</dbReference>
<evidence type="ECO:0000256" key="5">
    <source>
        <dbReference type="ARBA" id="ARBA00022741"/>
    </source>
</evidence>
<dbReference type="GO" id="GO:0003682">
    <property type="term" value="F:chromatin binding"/>
    <property type="evidence" value="ECO:0007669"/>
    <property type="project" value="InterPro"/>
</dbReference>
<dbReference type="AlphaFoldDB" id="A0A0F7SUS1"/>
<name>A0A0F7SUS1_PHARH</name>
<keyword evidence="9 10" id="KW-0539">Nucleus</keyword>
<feature type="compositionally biased region" description="Low complexity" evidence="11">
    <location>
        <begin position="11"/>
        <end position="23"/>
    </location>
</feature>
<feature type="domain" description="BAH" evidence="12">
    <location>
        <begin position="85"/>
        <end position="248"/>
    </location>
</feature>
<dbReference type="GO" id="GO:0016887">
    <property type="term" value="F:ATP hydrolysis activity"/>
    <property type="evidence" value="ECO:0007669"/>
    <property type="project" value="InterPro"/>
</dbReference>
<feature type="compositionally biased region" description="Polar residues" evidence="11">
    <location>
        <begin position="316"/>
        <end position="335"/>
    </location>
</feature>
<sequence>MATPRRREQRSLLPLFSPAPSSPKRISTRKTAEDRPEYTWLDPLPSSTFPDNRTILYSGFTRSVTPLGNKVTTKKKQPAKPNVDVDYRVGDTVFIETINPKISSVGVIVQIGEFLPRSDSRGPMDIEKESLVDRELEAYSSGWVDIKWFLRFKELPWTVQTSLKKSPAYDSEANATELYWASAVNPDDEVRRCSREIILDKVVVSDQINHENTKEIEKLVVSFSKRESRSWWCRSIADSKTGNVWSFEDVGHPGWEVFRKEAIEGMGELERWVAKRPGPIKKALPPATPTKPRVAPTTNSVSSATLKSTAVIVANTTDSTPQKASASITTPPLSRTNKKPRLDEPASEPSVLSEDEEASDVIVVEEEEEKDAEEVSATEGESNEVAGQKRKRGAAAGKKISDKANEKAASSKTTAEATKKATERKKKMAIVVARRRAGVKSRPLMDLPNELMLPADPYKRALHLLHVGATPESLPCREEQYAEVQVKIEGVIDGGGGGCIYISGQPGTGKTATVHAVIRELRQKSLDGELLPFEYVEINGLKIPDPEHAYVVLWNALRGAATGAAVKERARDSDDDNEDEGSIPQRQVSGKAALKGLEGYFGGNKRTMIGPGRCTYVVLMDELDQMFTNKQDVVYNFFNWPTMPGSQLVVIAVANTMDMPEKLAGRVKSRMGMERINFPPYTRDQLVEIVQSRMIPHPDLEIRKKAKELDHQVIEKEALILAAAKTTGVTGDARRMLDVCRRAVELAIPVQPSKQLPKPVRIKQISAVLAEMSKNPTAQFVRNCSLFEKVMLAAVVRCTRRLGVGEIEWGRLKYNHSLILSSLTSLPPSKTRLTSSEYLSILTSLSSSYALDVASSTIGQGSGLGSVNVVDDFRRIALGVGLDDSEVGRVLRDLKGEIGGEMWRGMFE</sequence>
<dbReference type="GO" id="GO:0003688">
    <property type="term" value="F:DNA replication origin binding"/>
    <property type="evidence" value="ECO:0007669"/>
    <property type="project" value="UniProtKB-ARBA"/>
</dbReference>
<dbReference type="GO" id="GO:0033314">
    <property type="term" value="P:mitotic DNA replication checkpoint signaling"/>
    <property type="evidence" value="ECO:0007669"/>
    <property type="project" value="TreeGrafter"/>
</dbReference>
<evidence type="ECO:0000256" key="3">
    <source>
        <dbReference type="ARBA" id="ARBA00022705"/>
    </source>
</evidence>
<feature type="compositionally biased region" description="Basic and acidic residues" evidence="11">
    <location>
        <begin position="1"/>
        <end position="10"/>
    </location>
</feature>
<evidence type="ECO:0000256" key="1">
    <source>
        <dbReference type="ARBA" id="ARBA00004123"/>
    </source>
</evidence>
<evidence type="ECO:0000256" key="7">
    <source>
        <dbReference type="ARBA" id="ARBA00022842"/>
    </source>
</evidence>
<dbReference type="PROSITE" id="PS51038">
    <property type="entry name" value="BAH"/>
    <property type="match status" value="1"/>
</dbReference>
<dbReference type="Pfam" id="PF00004">
    <property type="entry name" value="AAA"/>
    <property type="match status" value="1"/>
</dbReference>
<feature type="compositionally biased region" description="Low complexity" evidence="11">
    <location>
        <begin position="407"/>
        <end position="416"/>
    </location>
</feature>
<evidence type="ECO:0000256" key="11">
    <source>
        <dbReference type="SAM" id="MobiDB-lite"/>
    </source>
</evidence>
<comment type="function">
    <text evidence="10">Component of the origin recognition complex (ORC) that binds origins of replication. DNA-binding is ATP-dependent, however specific DNA sequences that define origins of replication have not been identified so far. ORC is required to assemble the pre-replication complex necessary to initiate DNA replication.</text>
</comment>
<comment type="similarity">
    <text evidence="2 10">Belongs to the ORC1 family.</text>
</comment>
<dbReference type="Gene3D" id="1.10.8.60">
    <property type="match status" value="1"/>
</dbReference>
<keyword evidence="6 10" id="KW-0067">ATP-binding</keyword>
<evidence type="ECO:0000256" key="10">
    <source>
        <dbReference type="RuleBase" id="RU365058"/>
    </source>
</evidence>
<keyword evidence="5 10" id="KW-0547">Nucleotide-binding</keyword>
<evidence type="ECO:0000256" key="8">
    <source>
        <dbReference type="ARBA" id="ARBA00023125"/>
    </source>
</evidence>
<dbReference type="SMART" id="SM00382">
    <property type="entry name" value="AAA"/>
    <property type="match status" value="1"/>
</dbReference>
<dbReference type="GO" id="GO:0005524">
    <property type="term" value="F:ATP binding"/>
    <property type="evidence" value="ECO:0007669"/>
    <property type="project" value="UniProtKB-KW"/>
</dbReference>
<dbReference type="GO" id="GO:0005664">
    <property type="term" value="C:nuclear origin of replication recognition complex"/>
    <property type="evidence" value="ECO:0007669"/>
    <property type="project" value="TreeGrafter"/>
</dbReference>
<keyword evidence="4" id="KW-0479">Metal-binding</keyword>
<protein>
    <recommendedName>
        <fullName evidence="10">Origin recognition complex subunit 1</fullName>
    </recommendedName>
</protein>
<dbReference type="InterPro" id="IPR027417">
    <property type="entry name" value="P-loop_NTPase"/>
</dbReference>
<comment type="subcellular location">
    <subcellularLocation>
        <location evidence="1 10">Nucleus</location>
    </subcellularLocation>
</comment>
<dbReference type="PANTHER" id="PTHR10763">
    <property type="entry name" value="CELL DIVISION CONTROL PROTEIN 6-RELATED"/>
    <property type="match status" value="1"/>
</dbReference>
<dbReference type="Pfam" id="PF22606">
    <property type="entry name" value="Cdc6-ORC-like_ATPase_lid"/>
    <property type="match status" value="1"/>
</dbReference>
<comment type="subunit">
    <text evidence="10">ORC is composed of six subunits.</text>
</comment>
<keyword evidence="3 10" id="KW-0235">DNA replication</keyword>
<dbReference type="GO" id="GO:0046872">
    <property type="term" value="F:metal ion binding"/>
    <property type="evidence" value="ECO:0007669"/>
    <property type="project" value="UniProtKB-KW"/>
</dbReference>
<accession>A0A0F7SUS1</accession>
<evidence type="ECO:0000313" key="13">
    <source>
        <dbReference type="EMBL" id="CED85291.1"/>
    </source>
</evidence>
<dbReference type="InterPro" id="IPR001025">
    <property type="entry name" value="BAH_dom"/>
</dbReference>
<evidence type="ECO:0000256" key="2">
    <source>
        <dbReference type="ARBA" id="ARBA00008398"/>
    </source>
</evidence>
<dbReference type="FunFam" id="3.40.50.300:FF:000199">
    <property type="entry name" value="Origin recognition complex subunit 1"/>
    <property type="match status" value="1"/>
</dbReference>
<feature type="compositionally biased region" description="Acidic residues" evidence="11">
    <location>
        <begin position="353"/>
        <end position="376"/>
    </location>
</feature>
<reference evidence="13" key="1">
    <citation type="submission" date="2014-08" db="EMBL/GenBank/DDBJ databases">
        <authorList>
            <person name="Sharma Rahul"/>
            <person name="Thines Marco"/>
        </authorList>
    </citation>
    <scope>NUCLEOTIDE SEQUENCE</scope>
</reference>
<evidence type="ECO:0000256" key="4">
    <source>
        <dbReference type="ARBA" id="ARBA00022723"/>
    </source>
</evidence>
<dbReference type="SUPFAM" id="SSF52540">
    <property type="entry name" value="P-loop containing nucleoside triphosphate hydrolases"/>
    <property type="match status" value="1"/>
</dbReference>
<proteinExistence type="inferred from homology"/>
<evidence type="ECO:0000259" key="12">
    <source>
        <dbReference type="PROSITE" id="PS51038"/>
    </source>
</evidence>